<dbReference type="Proteomes" id="UP001204144">
    <property type="component" value="Unassembled WGS sequence"/>
</dbReference>
<accession>A0AAE3H0H0</accession>
<organism evidence="1 2">
    <name type="scientific">Lacihabitans soyangensis</name>
    <dbReference type="NCBI Taxonomy" id="869394"/>
    <lineage>
        <taxon>Bacteria</taxon>
        <taxon>Pseudomonadati</taxon>
        <taxon>Bacteroidota</taxon>
        <taxon>Cytophagia</taxon>
        <taxon>Cytophagales</taxon>
        <taxon>Leadbetterellaceae</taxon>
        <taxon>Lacihabitans</taxon>
    </lineage>
</organism>
<proteinExistence type="predicted"/>
<sequence length="423" mass="48038">MTNLNFSILLALTFLGLSLTVKGQYSIKPEKDNVTFTVDRKKSNNLQIVFLYEGIKGIETEIEGTLDLGIIDSKKIKFESPKWKVNNSQRIVASITVDTPFEYNEFLQKSCFLKMTSKTQTLPITISEAKVQISFDTTAKEVAPKNSIFRLNLGSNFDYLQTNPFRLLYLDANIMSPSALSHKSRKGDHVRKCGVYGRIFQFQGMGQINNRPQNLKDSIGIYGNPTIIRTLKNDSVTYLQSVFYRKTSEILEIRNYGASFGLSTPIVDDNKNSFYLSLGIHYEGLFTYYNNEISYTQIYTDTLTSLKKDLIGKYSPDLPKARRSTSFTSVIGFSLPISWSFSSFELRILPAVSIFSARVNPYVNKSFNWNPSYSIYANLTEIKTTGINLGCEIRGNLRYPPSTFNIFVAKTFNLEKLGEFLKI</sequence>
<evidence type="ECO:0000313" key="1">
    <source>
        <dbReference type="EMBL" id="MCP9762417.1"/>
    </source>
</evidence>
<dbReference type="RefSeq" id="WP_255036181.1">
    <property type="nucleotide sequence ID" value="NZ_RJUF01000009.1"/>
</dbReference>
<evidence type="ECO:0000313" key="2">
    <source>
        <dbReference type="Proteomes" id="UP001204144"/>
    </source>
</evidence>
<name>A0AAE3H0H0_9BACT</name>
<keyword evidence="2" id="KW-1185">Reference proteome</keyword>
<comment type="caution">
    <text evidence="1">The sequence shown here is derived from an EMBL/GenBank/DDBJ whole genome shotgun (WGS) entry which is preliminary data.</text>
</comment>
<gene>
    <name evidence="1" type="ORF">EGI31_05585</name>
</gene>
<dbReference type="EMBL" id="RJUF01000009">
    <property type="protein sequence ID" value="MCP9762417.1"/>
    <property type="molecule type" value="Genomic_DNA"/>
</dbReference>
<dbReference type="AlphaFoldDB" id="A0AAE3H0H0"/>
<protein>
    <submittedName>
        <fullName evidence="1">Uncharacterized protein</fullName>
    </submittedName>
</protein>
<reference evidence="1 2" key="1">
    <citation type="submission" date="2018-11" db="EMBL/GenBank/DDBJ databases">
        <title>Novel bacteria species description.</title>
        <authorList>
            <person name="Han J.-H."/>
        </authorList>
    </citation>
    <scope>NUCLEOTIDE SEQUENCE [LARGE SCALE GENOMIC DNA]</scope>
    <source>
        <strain evidence="1 2">KCTC23259</strain>
    </source>
</reference>